<keyword evidence="1" id="KW-0805">Transcription regulation</keyword>
<dbReference type="GO" id="GO:0045892">
    <property type="term" value="P:negative regulation of DNA-templated transcription"/>
    <property type="evidence" value="ECO:0007669"/>
    <property type="project" value="TreeGrafter"/>
</dbReference>
<evidence type="ECO:0000313" key="5">
    <source>
        <dbReference type="EMBL" id="TGY61658.1"/>
    </source>
</evidence>
<dbReference type="PANTHER" id="PTHR44846:SF1">
    <property type="entry name" value="MANNOSYL-D-GLYCERATE TRANSPORT_METABOLISM SYSTEM REPRESSOR MNGR-RELATED"/>
    <property type="match status" value="1"/>
</dbReference>
<feature type="domain" description="HTH gntR-type" evidence="4">
    <location>
        <begin position="24"/>
        <end position="92"/>
    </location>
</feature>
<protein>
    <submittedName>
        <fullName evidence="5">GntR family transcriptional regulator</fullName>
    </submittedName>
</protein>
<dbReference type="PRINTS" id="PR00035">
    <property type="entry name" value="HTHGNTR"/>
</dbReference>
<dbReference type="Gene3D" id="3.40.1410.10">
    <property type="entry name" value="Chorismate lyase-like"/>
    <property type="match status" value="1"/>
</dbReference>
<dbReference type="InterPro" id="IPR036388">
    <property type="entry name" value="WH-like_DNA-bd_sf"/>
</dbReference>
<sequence length="251" mass="28377">MKPPHLRPLRKDPLMQLVSLPGDKPLWSQIAQILSERIANGTYPVGSTMPGEMALMEEFGVSRITVRQALDKLVSRGLIERRRGKGTLVLEPQDLIETHLHSSFSDFAEVRNHTERKLLSLSRETPPEEVAEFFGIPRAQKVVRLCRATVINDHRAAYFETYLSPEVPFDRLDDTGSLYEYLGELGFPVTSIVETVRAANPTGKDRERFEGLGEGALLKRCRQGSFGQMPVEYTNSTYRGQDYELTIRLGE</sequence>
<dbReference type="Pfam" id="PF00392">
    <property type="entry name" value="GntR"/>
    <property type="match status" value="1"/>
</dbReference>
<dbReference type="PANTHER" id="PTHR44846">
    <property type="entry name" value="MANNOSYL-D-GLYCERATE TRANSPORT/METABOLISM SYSTEM REPRESSOR MNGR-RELATED"/>
    <property type="match status" value="1"/>
</dbReference>
<dbReference type="SMART" id="SM00866">
    <property type="entry name" value="UTRA"/>
    <property type="match status" value="1"/>
</dbReference>
<dbReference type="InterPro" id="IPR036390">
    <property type="entry name" value="WH_DNA-bd_sf"/>
</dbReference>
<dbReference type="GO" id="GO:0003677">
    <property type="term" value="F:DNA binding"/>
    <property type="evidence" value="ECO:0007669"/>
    <property type="project" value="UniProtKB-KW"/>
</dbReference>
<evidence type="ECO:0000313" key="6">
    <source>
        <dbReference type="Proteomes" id="UP000310263"/>
    </source>
</evidence>
<dbReference type="AlphaFoldDB" id="A0A4S2EYQ7"/>
<keyword evidence="3" id="KW-0804">Transcription</keyword>
<dbReference type="Pfam" id="PF07702">
    <property type="entry name" value="UTRA"/>
    <property type="match status" value="1"/>
</dbReference>
<comment type="caution">
    <text evidence="5">The sequence shown here is derived from an EMBL/GenBank/DDBJ whole genome shotgun (WGS) entry which is preliminary data.</text>
</comment>
<dbReference type="Proteomes" id="UP000310263">
    <property type="component" value="Unassembled WGS sequence"/>
</dbReference>
<evidence type="ECO:0000259" key="4">
    <source>
        <dbReference type="PROSITE" id="PS50949"/>
    </source>
</evidence>
<organism evidence="5 6">
    <name type="scientific">Muricaecibacterium torontonense</name>
    <dbReference type="NCBI Taxonomy" id="3032871"/>
    <lineage>
        <taxon>Bacteria</taxon>
        <taxon>Bacillati</taxon>
        <taxon>Actinomycetota</taxon>
        <taxon>Coriobacteriia</taxon>
        <taxon>Coriobacteriales</taxon>
        <taxon>Atopobiaceae</taxon>
        <taxon>Muricaecibacterium</taxon>
    </lineage>
</organism>
<dbReference type="GO" id="GO:0003700">
    <property type="term" value="F:DNA-binding transcription factor activity"/>
    <property type="evidence" value="ECO:0007669"/>
    <property type="project" value="InterPro"/>
</dbReference>
<reference evidence="5 6" key="1">
    <citation type="submission" date="2019-04" db="EMBL/GenBank/DDBJ databases">
        <title>Microbes associate with the intestines of laboratory mice.</title>
        <authorList>
            <person name="Navarre W."/>
            <person name="Wong E."/>
            <person name="Huang K."/>
            <person name="Tropini C."/>
            <person name="Ng K."/>
            <person name="Yu B."/>
        </authorList>
    </citation>
    <scope>NUCLEOTIDE SEQUENCE [LARGE SCALE GENOMIC DNA]</scope>
    <source>
        <strain evidence="5 6">NM07_P-09</strain>
    </source>
</reference>
<gene>
    <name evidence="5" type="ORF">E5334_06525</name>
</gene>
<dbReference type="InterPro" id="IPR000524">
    <property type="entry name" value="Tscrpt_reg_HTH_GntR"/>
</dbReference>
<dbReference type="SMART" id="SM00345">
    <property type="entry name" value="HTH_GNTR"/>
    <property type="match status" value="1"/>
</dbReference>
<keyword evidence="2" id="KW-0238">DNA-binding</keyword>
<dbReference type="InterPro" id="IPR028978">
    <property type="entry name" value="Chorismate_lyase_/UTRA_dom_sf"/>
</dbReference>
<evidence type="ECO:0000256" key="2">
    <source>
        <dbReference type="ARBA" id="ARBA00023125"/>
    </source>
</evidence>
<dbReference type="FunFam" id="1.10.10.10:FF:000079">
    <property type="entry name" value="GntR family transcriptional regulator"/>
    <property type="match status" value="1"/>
</dbReference>
<dbReference type="OrthoDB" id="3174122at2"/>
<dbReference type="InterPro" id="IPR050679">
    <property type="entry name" value="Bact_HTH_transcr_reg"/>
</dbReference>
<proteinExistence type="predicted"/>
<dbReference type="PROSITE" id="PS50949">
    <property type="entry name" value="HTH_GNTR"/>
    <property type="match status" value="1"/>
</dbReference>
<name>A0A4S2EYQ7_9ACTN</name>
<dbReference type="InterPro" id="IPR011663">
    <property type="entry name" value="UTRA"/>
</dbReference>
<evidence type="ECO:0000256" key="1">
    <source>
        <dbReference type="ARBA" id="ARBA00023015"/>
    </source>
</evidence>
<dbReference type="CDD" id="cd07377">
    <property type="entry name" value="WHTH_GntR"/>
    <property type="match status" value="1"/>
</dbReference>
<dbReference type="EMBL" id="SRYE01000004">
    <property type="protein sequence ID" value="TGY61658.1"/>
    <property type="molecule type" value="Genomic_DNA"/>
</dbReference>
<dbReference type="SUPFAM" id="SSF64288">
    <property type="entry name" value="Chorismate lyase-like"/>
    <property type="match status" value="1"/>
</dbReference>
<dbReference type="SUPFAM" id="SSF46785">
    <property type="entry name" value="Winged helix' DNA-binding domain"/>
    <property type="match status" value="1"/>
</dbReference>
<evidence type="ECO:0000256" key="3">
    <source>
        <dbReference type="ARBA" id="ARBA00023163"/>
    </source>
</evidence>
<keyword evidence="6" id="KW-1185">Reference proteome</keyword>
<accession>A0A4S2EYQ7</accession>
<dbReference type="Gene3D" id="1.10.10.10">
    <property type="entry name" value="Winged helix-like DNA-binding domain superfamily/Winged helix DNA-binding domain"/>
    <property type="match status" value="1"/>
</dbReference>